<evidence type="ECO:0000313" key="2">
    <source>
        <dbReference type="Proteomes" id="UP000028828"/>
    </source>
</evidence>
<accession>A0A086JWG7</accession>
<dbReference type="AlphaFoldDB" id="A0A086JWG7"/>
<feature type="non-terminal residue" evidence="1">
    <location>
        <position position="1"/>
    </location>
</feature>
<dbReference type="Proteomes" id="UP000028828">
    <property type="component" value="Unassembled WGS sequence"/>
</dbReference>
<comment type="caution">
    <text evidence="1">The sequence shown here is derived from an EMBL/GenBank/DDBJ whole genome shotgun (WGS) entry which is preliminary data.</text>
</comment>
<dbReference type="EMBL" id="AEYI02001512">
    <property type="protein sequence ID" value="KFG36485.1"/>
    <property type="molecule type" value="Genomic_DNA"/>
</dbReference>
<proteinExistence type="predicted"/>
<keyword evidence="1" id="KW-0472">Membrane</keyword>
<gene>
    <name evidence="1" type="ORF">TGP89_420070</name>
</gene>
<evidence type="ECO:0000313" key="1">
    <source>
        <dbReference type="EMBL" id="KFG36485.1"/>
    </source>
</evidence>
<reference evidence="1 2" key="1">
    <citation type="submission" date="2014-03" db="EMBL/GenBank/DDBJ databases">
        <authorList>
            <person name="Sibley D."/>
            <person name="Venepally P."/>
            <person name="Karamycheva S."/>
            <person name="Hadjithomas M."/>
            <person name="Khan A."/>
            <person name="Brunk B."/>
            <person name="Roos D."/>
            <person name="Caler E."/>
            <person name="Lorenzi H."/>
        </authorList>
    </citation>
    <scope>NUCLEOTIDE SEQUENCE [LARGE SCALE GENOMIC DNA]</scope>
    <source>
        <strain evidence="2">p89</strain>
    </source>
</reference>
<protein>
    <submittedName>
        <fullName evidence="1">Putative transmembrane protein</fullName>
    </submittedName>
</protein>
<dbReference type="VEuPathDB" id="ToxoDB:TGP89_420070"/>
<keyword evidence="1" id="KW-0812">Transmembrane</keyword>
<name>A0A086JWG7_TOXGO</name>
<organism evidence="1 2">
    <name type="scientific">Toxoplasma gondii p89</name>
    <dbReference type="NCBI Taxonomy" id="943119"/>
    <lineage>
        <taxon>Eukaryota</taxon>
        <taxon>Sar</taxon>
        <taxon>Alveolata</taxon>
        <taxon>Apicomplexa</taxon>
        <taxon>Conoidasida</taxon>
        <taxon>Coccidia</taxon>
        <taxon>Eucoccidiorida</taxon>
        <taxon>Eimeriorina</taxon>
        <taxon>Sarcocystidae</taxon>
        <taxon>Toxoplasma</taxon>
    </lineage>
</organism>
<sequence>YIYIYTCICVHVDVCVFFRGLNGVLVFLTCVFEVCFRALVGRYASSVLFLKFDDLCRASCVEAKFESQDPREPQEYEAPPDGDCSAFLRACFSCSSGNSR</sequence>